<dbReference type="Proteomes" id="UP001212498">
    <property type="component" value="Unassembled WGS sequence"/>
</dbReference>
<reference evidence="2 3" key="1">
    <citation type="submission" date="2022-11" db="EMBL/GenBank/DDBJ databases">
        <title>Nonomuraea corallina sp. nov., a new species of the genus Nonomuraea isolated from sea side sediment in Thai sea.</title>
        <authorList>
            <person name="Ngamcharungchit C."/>
            <person name="Matsumoto A."/>
            <person name="Suriyachadkun C."/>
            <person name="Panbangred W."/>
            <person name="Inahashi Y."/>
            <person name="Intra B."/>
        </authorList>
    </citation>
    <scope>NUCLEOTIDE SEQUENCE [LARGE SCALE GENOMIC DNA]</scope>
    <source>
        <strain evidence="2 3">DSM 43553</strain>
    </source>
</reference>
<keyword evidence="1" id="KW-1133">Transmembrane helix</keyword>
<comment type="caution">
    <text evidence="2">The sequence shown here is derived from an EMBL/GenBank/DDBJ whole genome shotgun (WGS) entry which is preliminary data.</text>
</comment>
<keyword evidence="1" id="KW-0812">Transmembrane</keyword>
<keyword evidence="3" id="KW-1185">Reference proteome</keyword>
<gene>
    <name evidence="2" type="ORF">OUY24_29345</name>
</gene>
<feature type="transmembrane region" description="Helical" evidence="1">
    <location>
        <begin position="9"/>
        <end position="30"/>
    </location>
</feature>
<proteinExistence type="predicted"/>
<organism evidence="2 3">
    <name type="scientific">Nonomuraea ferruginea</name>
    <dbReference type="NCBI Taxonomy" id="46174"/>
    <lineage>
        <taxon>Bacteria</taxon>
        <taxon>Bacillati</taxon>
        <taxon>Actinomycetota</taxon>
        <taxon>Actinomycetes</taxon>
        <taxon>Streptosporangiales</taxon>
        <taxon>Streptosporangiaceae</taxon>
        <taxon>Nonomuraea</taxon>
    </lineage>
</organism>
<accession>A0ABT4T5H5</accession>
<keyword evidence="1" id="KW-0472">Membrane</keyword>
<feature type="transmembrane region" description="Helical" evidence="1">
    <location>
        <begin position="69"/>
        <end position="86"/>
    </location>
</feature>
<dbReference type="EMBL" id="JAPNUD010000109">
    <property type="protein sequence ID" value="MDA0644754.1"/>
    <property type="molecule type" value="Genomic_DNA"/>
</dbReference>
<protein>
    <submittedName>
        <fullName evidence="2">Uncharacterized protein</fullName>
    </submittedName>
</protein>
<evidence type="ECO:0000256" key="1">
    <source>
        <dbReference type="SAM" id="Phobius"/>
    </source>
</evidence>
<name>A0ABT4T5H5_9ACTN</name>
<feature type="transmembrane region" description="Helical" evidence="1">
    <location>
        <begin position="36"/>
        <end position="57"/>
    </location>
</feature>
<evidence type="ECO:0000313" key="2">
    <source>
        <dbReference type="EMBL" id="MDA0644754.1"/>
    </source>
</evidence>
<sequence>MKTSPQPPFLLVNVVPYALLALLVAILLVVEDWTGSLLVDLGLCALAAAWMLGMFTLRPGWWGRPRTMGVFVAGLLVITAVLVIRHPLFGLFTPAAYIYSFTVLRWPWRLLGVAATAVLAGTAQASNIPTTDVLGLTLAVIVIPSTSP</sequence>
<evidence type="ECO:0000313" key="3">
    <source>
        <dbReference type="Proteomes" id="UP001212498"/>
    </source>
</evidence>
<dbReference type="RefSeq" id="WP_271278623.1">
    <property type="nucleotide sequence ID" value="NZ_BAABFD010000027.1"/>
</dbReference>